<feature type="transmembrane region" description="Helical" evidence="1">
    <location>
        <begin position="140"/>
        <end position="166"/>
    </location>
</feature>
<keyword evidence="3" id="KW-1185">Reference proteome</keyword>
<protein>
    <recommendedName>
        <fullName evidence="4">HEAT repeat domain-containing protein</fullName>
    </recommendedName>
</protein>
<keyword evidence="1" id="KW-0812">Transmembrane</keyword>
<evidence type="ECO:0000256" key="1">
    <source>
        <dbReference type="SAM" id="Phobius"/>
    </source>
</evidence>
<reference evidence="2 3" key="1">
    <citation type="submission" date="2020-02" db="EMBL/GenBank/DDBJ databases">
        <title>Genome sequencing for Draconibacterium sp. strain M1.</title>
        <authorList>
            <person name="Park S.-J."/>
        </authorList>
    </citation>
    <scope>NUCLEOTIDE SEQUENCE [LARGE SCALE GENOMIC DNA]</scope>
    <source>
        <strain evidence="2 3">M1</strain>
    </source>
</reference>
<evidence type="ECO:0000313" key="3">
    <source>
        <dbReference type="Proteomes" id="UP000474630"/>
    </source>
</evidence>
<dbReference type="AlphaFoldDB" id="A0A6C0RDB5"/>
<evidence type="ECO:0008006" key="4">
    <source>
        <dbReference type="Google" id="ProtNLM"/>
    </source>
</evidence>
<dbReference type="Proteomes" id="UP000474630">
    <property type="component" value="Chromosome"/>
</dbReference>
<organism evidence="2 3">
    <name type="scientific">Draconibacterium halophilum</name>
    <dbReference type="NCBI Taxonomy" id="2706887"/>
    <lineage>
        <taxon>Bacteria</taxon>
        <taxon>Pseudomonadati</taxon>
        <taxon>Bacteroidota</taxon>
        <taxon>Bacteroidia</taxon>
        <taxon>Marinilabiliales</taxon>
        <taxon>Prolixibacteraceae</taxon>
        <taxon>Draconibacterium</taxon>
    </lineage>
</organism>
<keyword evidence="1" id="KW-0472">Membrane</keyword>
<dbReference type="KEGG" id="drc:G0Q07_13380"/>
<dbReference type="InterPro" id="IPR016024">
    <property type="entry name" value="ARM-type_fold"/>
</dbReference>
<evidence type="ECO:0000313" key="2">
    <source>
        <dbReference type="EMBL" id="QIA08648.1"/>
    </source>
</evidence>
<gene>
    <name evidence="2" type="ORF">G0Q07_13380</name>
</gene>
<name>A0A6C0RDB5_9BACT</name>
<dbReference type="SUPFAM" id="SSF48371">
    <property type="entry name" value="ARM repeat"/>
    <property type="match status" value="1"/>
</dbReference>
<keyword evidence="1" id="KW-1133">Transmembrane helix</keyword>
<sequence length="485" mass="56556">MRHISFAINLLIVNCFAFLCFVAVPQVVQAKHLLIVQAGVSIQQPDTVESPEDENAVIAITQEATAENQELKSADTIPIKKIDSSEKQKHPDYSVLSIFVSNKKIEQLKTKLIEYGEQHLPWKARKVYLEVIEKVFDYSILLLLAALILFFISNIAIVLLTLNFTIKRKNQKEKFKRIYGKMYEEVIMDYIFGNIDWEKALIKLKKIKNKPNRRILISVLMNYKVNFKGELERFIPEIYLKLNLQKDSLKLAKSRHSHKKVMGIMELTHLYPQGAKGMIRALTNDPNDYVRTEAQIAYVTLNAENPFSFFDNLKQPFAKWAQLSVFYLIRLNQIPVPAFARFLSFKHYNIRNFSLKMITFFQQLEDVSEVIKMVDSKMEETRFLAYQAINDLRLYDSRELIKNKFDGETKRNKLEILKAFKNIGDLDDFTFLEEVMKTGSTSLKLEACRSVYYMSEESRDKISKHTKKEIPELELLIAHVKDPRN</sequence>
<dbReference type="EMBL" id="CP048409">
    <property type="protein sequence ID" value="QIA08648.1"/>
    <property type="molecule type" value="Genomic_DNA"/>
</dbReference>
<proteinExistence type="predicted"/>
<dbReference type="RefSeq" id="WP_163346819.1">
    <property type="nucleotide sequence ID" value="NZ_CP048409.1"/>
</dbReference>
<accession>A0A6C0RDB5</accession>